<keyword evidence="2" id="KW-1185">Reference proteome</keyword>
<evidence type="ECO:0000313" key="2">
    <source>
        <dbReference type="Proteomes" id="UP001337681"/>
    </source>
</evidence>
<sequence length="391" mass="45550">MDRDPRILRQIQILSETFDVTTAGLSSSQHANEMDFIQIKHEYILDFHLHYPALLRKIITLFVVYPSNIFRKFFQSYWTEKMGDFEKIYWTPSRRITLNKLIKNRFHLVIANDLETLPLAIKIKEINGSYVYFDAHEYSPLEYENNEEWLKNTAPYCTYLCKKYIPMADYNTTVSHGLAVEYKRLTNKEFDVVLNAPSFENIIPSENSLNKIRFIHHGGISPDRNTDKLIQAFIDSKRGDIELNLMLVGLDSPYGEKLKELAAGQTKIIFHQPVPTKEIAKYINQFDVGIYFLPPLNFNQVHALPNKFFEFIQGRLMLAMGPSIEMVKYIEEYNLGLVGKGFETKDILDCINSIKKEDIEFYKSNVHKSARILSSEDSMEQLKKKLISLFV</sequence>
<evidence type="ECO:0000313" key="1">
    <source>
        <dbReference type="EMBL" id="MEE1884706.1"/>
    </source>
</evidence>
<accession>A0ABU7H0D5</accession>
<organism evidence="1 2">
    <name type="scientific">Pedobacter flavus</name>
    <dbReference type="NCBI Taxonomy" id="3113906"/>
    <lineage>
        <taxon>Bacteria</taxon>
        <taxon>Pseudomonadati</taxon>
        <taxon>Bacteroidota</taxon>
        <taxon>Sphingobacteriia</taxon>
        <taxon>Sphingobacteriales</taxon>
        <taxon>Sphingobacteriaceae</taxon>
        <taxon>Pedobacter</taxon>
    </lineage>
</organism>
<dbReference type="Gene3D" id="3.40.50.2000">
    <property type="entry name" value="Glycogen Phosphorylase B"/>
    <property type="match status" value="1"/>
</dbReference>
<dbReference type="Proteomes" id="UP001337681">
    <property type="component" value="Unassembled WGS sequence"/>
</dbReference>
<dbReference type="EMBL" id="JAZDQU010000001">
    <property type="protein sequence ID" value="MEE1884706.1"/>
    <property type="molecule type" value="Genomic_DNA"/>
</dbReference>
<dbReference type="RefSeq" id="WP_330145619.1">
    <property type="nucleotide sequence ID" value="NZ_JAZDQU010000001.1"/>
</dbReference>
<evidence type="ECO:0008006" key="3">
    <source>
        <dbReference type="Google" id="ProtNLM"/>
    </source>
</evidence>
<gene>
    <name evidence="1" type="ORF">VRU49_04640</name>
</gene>
<name>A0ABU7H0D5_9SPHI</name>
<proteinExistence type="predicted"/>
<comment type="caution">
    <text evidence="1">The sequence shown here is derived from an EMBL/GenBank/DDBJ whole genome shotgun (WGS) entry which is preliminary data.</text>
</comment>
<reference evidence="1 2" key="1">
    <citation type="submission" date="2024-01" db="EMBL/GenBank/DDBJ databases">
        <title>Pedobacter sp. nov., isolated from oil-contaminated soil.</title>
        <authorList>
            <person name="Le N.T.T."/>
        </authorList>
    </citation>
    <scope>NUCLEOTIDE SEQUENCE [LARGE SCALE GENOMIC DNA]</scope>
    <source>
        <strain evidence="1 2">VNH31</strain>
    </source>
</reference>
<dbReference type="SUPFAM" id="SSF53756">
    <property type="entry name" value="UDP-Glycosyltransferase/glycogen phosphorylase"/>
    <property type="match status" value="1"/>
</dbReference>
<protein>
    <recommendedName>
        <fullName evidence="3">Glycosyltransferase</fullName>
    </recommendedName>
</protein>